<feature type="transmembrane region" description="Helical" evidence="5">
    <location>
        <begin position="264"/>
        <end position="284"/>
    </location>
</feature>
<evidence type="ECO:0000313" key="9">
    <source>
        <dbReference type="Proteomes" id="UP000196573"/>
    </source>
</evidence>
<dbReference type="SUPFAM" id="SSF103481">
    <property type="entry name" value="Multidrug resistance efflux transporter EmrE"/>
    <property type="match status" value="2"/>
</dbReference>
<dbReference type="Gene3D" id="1.10.3730.20">
    <property type="match status" value="2"/>
</dbReference>
<keyword evidence="6" id="KW-0732">Signal</keyword>
<dbReference type="EMBL" id="FWPT01000002">
    <property type="protein sequence ID" value="SMA40144.1"/>
    <property type="molecule type" value="Genomic_DNA"/>
</dbReference>
<accession>A0A1X7AGI5</accession>
<dbReference type="Pfam" id="PF00892">
    <property type="entry name" value="EamA"/>
    <property type="match status" value="2"/>
</dbReference>
<dbReference type="Proteomes" id="UP000196573">
    <property type="component" value="Unassembled WGS sequence"/>
</dbReference>
<keyword evidence="3 5" id="KW-1133">Transmembrane helix</keyword>
<feature type="domain" description="EamA" evidence="7">
    <location>
        <begin position="11"/>
        <end position="142"/>
    </location>
</feature>
<evidence type="ECO:0000256" key="1">
    <source>
        <dbReference type="ARBA" id="ARBA00004141"/>
    </source>
</evidence>
<feature type="transmembrane region" description="Helical" evidence="5">
    <location>
        <begin position="102"/>
        <end position="119"/>
    </location>
</feature>
<dbReference type="InterPro" id="IPR000620">
    <property type="entry name" value="EamA_dom"/>
</dbReference>
<evidence type="ECO:0000259" key="7">
    <source>
        <dbReference type="Pfam" id="PF00892"/>
    </source>
</evidence>
<feature type="transmembrane region" description="Helical" evidence="5">
    <location>
        <begin position="126"/>
        <end position="145"/>
    </location>
</feature>
<feature type="transmembrane region" description="Helical" evidence="5">
    <location>
        <begin position="242"/>
        <end position="258"/>
    </location>
</feature>
<keyword evidence="4 5" id="KW-0472">Membrane</keyword>
<reference evidence="8 9" key="1">
    <citation type="submission" date="2017-03" db="EMBL/GenBank/DDBJ databases">
        <authorList>
            <person name="Afonso C.L."/>
            <person name="Miller P.J."/>
            <person name="Scott M.A."/>
            <person name="Spackman E."/>
            <person name="Goraichik I."/>
            <person name="Dimitrov K.M."/>
            <person name="Suarez D.L."/>
            <person name="Swayne D.E."/>
        </authorList>
    </citation>
    <scope>NUCLEOTIDE SEQUENCE [LARGE SCALE GENOMIC DNA]</scope>
    <source>
        <strain evidence="8">SB41UT1</strain>
    </source>
</reference>
<organism evidence="8 9">
    <name type="scientific">Parendozoicomonas haliclonae</name>
    <dbReference type="NCBI Taxonomy" id="1960125"/>
    <lineage>
        <taxon>Bacteria</taxon>
        <taxon>Pseudomonadati</taxon>
        <taxon>Pseudomonadota</taxon>
        <taxon>Gammaproteobacteria</taxon>
        <taxon>Oceanospirillales</taxon>
        <taxon>Endozoicomonadaceae</taxon>
        <taxon>Parendozoicomonas</taxon>
    </lineage>
</organism>
<feature type="transmembrane region" description="Helical" evidence="5">
    <location>
        <begin position="151"/>
        <end position="170"/>
    </location>
</feature>
<protein>
    <submittedName>
        <fullName evidence="8">Riboflavin transporter</fullName>
    </submittedName>
</protein>
<feature type="transmembrane region" description="Helical" evidence="5">
    <location>
        <begin position="209"/>
        <end position="230"/>
    </location>
</feature>
<proteinExistence type="predicted"/>
<evidence type="ECO:0000256" key="3">
    <source>
        <dbReference type="ARBA" id="ARBA00022989"/>
    </source>
</evidence>
<feature type="transmembrane region" description="Helical" evidence="5">
    <location>
        <begin position="37"/>
        <end position="59"/>
    </location>
</feature>
<gene>
    <name evidence="8" type="primary">ribN</name>
    <name evidence="8" type="ORF">EHSB41UT_01146</name>
</gene>
<evidence type="ECO:0000256" key="6">
    <source>
        <dbReference type="SAM" id="SignalP"/>
    </source>
</evidence>
<keyword evidence="2 5" id="KW-0812">Transmembrane</keyword>
<feature type="transmembrane region" description="Helical" evidence="5">
    <location>
        <begin position="71"/>
        <end position="90"/>
    </location>
</feature>
<evidence type="ECO:0000256" key="4">
    <source>
        <dbReference type="ARBA" id="ARBA00023136"/>
    </source>
</evidence>
<keyword evidence="9" id="KW-1185">Reference proteome</keyword>
<comment type="subcellular location">
    <subcellularLocation>
        <location evidence="1">Membrane</location>
        <topology evidence="1">Multi-pass membrane protein</topology>
    </subcellularLocation>
</comment>
<sequence length="294" mass="32218">MPVVAEQSTTKGVAMALLTALLTSASAAAGKHISATVPPTTIVFVQYLVCVAVMIPWLLKQPAGQMKTTRPWVHIVRGLSGWLCFLTYFIALEHIPLVDASLLRNAAPLFIPLVAWLWLRILVPRIRWTFMIIGFAGIVLILQPAGSDTGIWHVIGLMSGLSLSLSMLGTRILSSTEPQERILFYYFAISMVCSIPLAVVYWEPVPLEAWPWLIGIGLSVWVMMRCYTLAYSYAKPSIISPISYMGVVFAGLIGWLLWNHTPNAVSLLGMAIVVAAGILSVIVSQKAEQKTPDK</sequence>
<dbReference type="RefSeq" id="WP_087107764.1">
    <property type="nucleotide sequence ID" value="NZ_CBCSCN010000001.1"/>
</dbReference>
<evidence type="ECO:0000256" key="2">
    <source>
        <dbReference type="ARBA" id="ARBA00022692"/>
    </source>
</evidence>
<name>A0A1X7AGI5_9GAMM</name>
<evidence type="ECO:0000256" key="5">
    <source>
        <dbReference type="SAM" id="Phobius"/>
    </source>
</evidence>
<feature type="signal peptide" evidence="6">
    <location>
        <begin position="1"/>
        <end position="27"/>
    </location>
</feature>
<dbReference type="AlphaFoldDB" id="A0A1X7AGI5"/>
<dbReference type="OrthoDB" id="554876at2"/>
<dbReference type="InterPro" id="IPR037185">
    <property type="entry name" value="EmrE-like"/>
</dbReference>
<dbReference type="GO" id="GO:0016020">
    <property type="term" value="C:membrane"/>
    <property type="evidence" value="ECO:0007669"/>
    <property type="project" value="UniProtKB-SubCell"/>
</dbReference>
<feature type="chain" id="PRO_5013004974" evidence="6">
    <location>
        <begin position="28"/>
        <end position="294"/>
    </location>
</feature>
<feature type="domain" description="EamA" evidence="7">
    <location>
        <begin position="151"/>
        <end position="280"/>
    </location>
</feature>
<dbReference type="PANTHER" id="PTHR22911">
    <property type="entry name" value="ACYL-MALONYL CONDENSING ENZYME-RELATED"/>
    <property type="match status" value="1"/>
</dbReference>
<evidence type="ECO:0000313" key="8">
    <source>
        <dbReference type="EMBL" id="SMA40144.1"/>
    </source>
</evidence>
<dbReference type="PANTHER" id="PTHR22911:SF6">
    <property type="entry name" value="SOLUTE CARRIER FAMILY 35 MEMBER G1"/>
    <property type="match status" value="1"/>
</dbReference>
<feature type="transmembrane region" description="Helical" evidence="5">
    <location>
        <begin position="182"/>
        <end position="203"/>
    </location>
</feature>